<dbReference type="SUPFAM" id="SSF53448">
    <property type="entry name" value="Nucleotide-diphospho-sugar transferases"/>
    <property type="match status" value="1"/>
</dbReference>
<dbReference type="PANTHER" id="PTHR22916:SF51">
    <property type="entry name" value="GLYCOSYLTRANSFERASE EPSH-RELATED"/>
    <property type="match status" value="1"/>
</dbReference>
<reference evidence="4 5" key="1">
    <citation type="journal article" date="2017" name="ISME J.">
        <title>Unveiling bifidobacterial biogeography across the mammalian branch of the tree of life.</title>
        <authorList>
            <person name="Milani C."/>
            <person name="Mangifesta M."/>
            <person name="Mancabelli L."/>
            <person name="Lugli G.A."/>
            <person name="James K."/>
            <person name="Duranti S."/>
            <person name="Turroni F."/>
            <person name="Ferrario C."/>
            <person name="Ossiprandi M.C."/>
            <person name="van Sinderen D."/>
            <person name="Ventura M."/>
        </authorList>
    </citation>
    <scope>NUCLEOTIDE SEQUENCE [LARGE SCALE GENOMIC DNA]</scope>
    <source>
        <strain evidence="5">Ham19E</strain>
    </source>
</reference>
<dbReference type="InterPro" id="IPR001173">
    <property type="entry name" value="Glyco_trans_2-like"/>
</dbReference>
<dbReference type="Gene3D" id="3.90.550.10">
    <property type="entry name" value="Spore Coat Polysaccharide Biosynthesis Protein SpsA, Chain A"/>
    <property type="match status" value="1"/>
</dbReference>
<dbReference type="InterPro" id="IPR029044">
    <property type="entry name" value="Nucleotide-diphossugar_trans"/>
</dbReference>
<evidence type="ECO:0000313" key="5">
    <source>
        <dbReference type="Proteomes" id="UP000218399"/>
    </source>
</evidence>
<keyword evidence="1" id="KW-0328">Glycosyltransferase</keyword>
<dbReference type="AlphaFoldDB" id="A0A2A2EJA7"/>
<organism evidence="4 5">
    <name type="scientific">Bifidobacterium criceti</name>
    <dbReference type="NCBI Taxonomy" id="1960969"/>
    <lineage>
        <taxon>Bacteria</taxon>
        <taxon>Bacillati</taxon>
        <taxon>Actinomycetota</taxon>
        <taxon>Actinomycetes</taxon>
        <taxon>Bifidobacteriales</taxon>
        <taxon>Bifidobacteriaceae</taxon>
        <taxon>Bifidobacterium</taxon>
    </lineage>
</organism>
<sequence length="328" mass="37959">MKTLSIVIPAYNTGEHIAKLMTQLTSQANDEVEVLVIDDGSKDNTLHIAKRYANEYIRVIHQANQGVGPTRNHGIEKSNARYVWFVDADDSIADNAIELILRTIHEHPVDCYVFGYEKIFANKKTIVSNSQSIEYGSIRSIAQNFDRIFSESLVNVLWNKIFKLSVIKNNDIRAKKLRSGQDAEFCLRFFAHAESLYVCNQPIYKYVLMSSSSSSFKFQDTFFADQEAMYAALNDYERKTHAYVRGIKEFWKLHAAIGFYKNCYNSLPVKRYRPFRKVVKAHMPEYRRMIESLECTTSSFDIRQLVSASPFLSYLYIKRKISKAQKVK</sequence>
<evidence type="ECO:0000313" key="4">
    <source>
        <dbReference type="EMBL" id="PAU68998.1"/>
    </source>
</evidence>
<name>A0A2A2EJA7_9BIFI</name>
<dbReference type="CDD" id="cd00761">
    <property type="entry name" value="Glyco_tranf_GTA_type"/>
    <property type="match status" value="1"/>
</dbReference>
<proteinExistence type="predicted"/>
<protein>
    <submittedName>
        <fullName evidence="4">Glycosyltransferase</fullName>
    </submittedName>
</protein>
<gene>
    <name evidence="4" type="ORF">B1526_0191</name>
</gene>
<evidence type="ECO:0000256" key="1">
    <source>
        <dbReference type="ARBA" id="ARBA00022676"/>
    </source>
</evidence>
<dbReference type="GO" id="GO:0016757">
    <property type="term" value="F:glycosyltransferase activity"/>
    <property type="evidence" value="ECO:0007669"/>
    <property type="project" value="UniProtKB-KW"/>
</dbReference>
<dbReference type="EMBL" id="MVOH01000002">
    <property type="protein sequence ID" value="PAU68998.1"/>
    <property type="molecule type" value="Genomic_DNA"/>
</dbReference>
<feature type="domain" description="Glycosyltransferase 2-like" evidence="3">
    <location>
        <begin position="5"/>
        <end position="159"/>
    </location>
</feature>
<dbReference type="RefSeq" id="WP_157908659.1">
    <property type="nucleotide sequence ID" value="NZ_MVOH01000002.1"/>
</dbReference>
<accession>A0A2A2EJA7</accession>
<evidence type="ECO:0000256" key="2">
    <source>
        <dbReference type="ARBA" id="ARBA00022679"/>
    </source>
</evidence>
<keyword evidence="2 4" id="KW-0808">Transferase</keyword>
<keyword evidence="5" id="KW-1185">Reference proteome</keyword>
<comment type="caution">
    <text evidence="4">The sequence shown here is derived from an EMBL/GenBank/DDBJ whole genome shotgun (WGS) entry which is preliminary data.</text>
</comment>
<dbReference type="PANTHER" id="PTHR22916">
    <property type="entry name" value="GLYCOSYLTRANSFERASE"/>
    <property type="match status" value="1"/>
</dbReference>
<dbReference type="Proteomes" id="UP000218399">
    <property type="component" value="Unassembled WGS sequence"/>
</dbReference>
<evidence type="ECO:0000259" key="3">
    <source>
        <dbReference type="Pfam" id="PF00535"/>
    </source>
</evidence>
<dbReference type="OrthoDB" id="3171021at2"/>
<dbReference type="Pfam" id="PF00535">
    <property type="entry name" value="Glycos_transf_2"/>
    <property type="match status" value="1"/>
</dbReference>